<sequence length="269" mass="28114">MSTELQRIQRAGRTLDYALTAVAAGALAFSTVNVALLAIAHGVPAWIAWLLEPLVGIALWAVLSSDAVLSRYGRSAGAWAWCLRTFAGVATLTLNVWSSVFSGSGRHLVWAPDPAGILLHAIAPLLLILLAEAAPRYRAAFAAITAELTVPAPVPQPPAAPPAAGAKTAPFEAPEAPRHASASSRSSTPASDAGEQLVDPASPRTGLHPPPDASGPAPSRRSRRERTDARARAILLLEPDITGADLARRLGVAPRSGQRILERITAEET</sequence>
<keyword evidence="2" id="KW-1133">Transmembrane helix</keyword>
<feature type="transmembrane region" description="Helical" evidence="2">
    <location>
        <begin position="46"/>
        <end position="64"/>
    </location>
</feature>
<keyword evidence="2" id="KW-0812">Transmembrane</keyword>
<keyword evidence="2" id="KW-0472">Membrane</keyword>
<evidence type="ECO:0000313" key="3">
    <source>
        <dbReference type="EMBL" id="GAA4950928.1"/>
    </source>
</evidence>
<comment type="caution">
    <text evidence="3">The sequence shown here is derived from an EMBL/GenBank/DDBJ whole genome shotgun (WGS) entry which is preliminary data.</text>
</comment>
<reference evidence="4" key="1">
    <citation type="journal article" date="2019" name="Int. J. Syst. Evol. Microbiol.">
        <title>The Global Catalogue of Microorganisms (GCM) 10K type strain sequencing project: providing services to taxonomists for standard genome sequencing and annotation.</title>
        <authorList>
            <consortium name="The Broad Institute Genomics Platform"/>
            <consortium name="The Broad Institute Genome Sequencing Center for Infectious Disease"/>
            <person name="Wu L."/>
            <person name="Ma J."/>
        </authorList>
    </citation>
    <scope>NUCLEOTIDE SEQUENCE [LARGE SCALE GENOMIC DNA]</scope>
    <source>
        <strain evidence="4">JCM 18123</strain>
    </source>
</reference>
<dbReference type="EMBL" id="BAABIK010000024">
    <property type="protein sequence ID" value="GAA4950928.1"/>
    <property type="molecule type" value="Genomic_DNA"/>
</dbReference>
<feature type="transmembrane region" description="Helical" evidence="2">
    <location>
        <begin position="17"/>
        <end position="40"/>
    </location>
</feature>
<dbReference type="RefSeq" id="WP_345558018.1">
    <property type="nucleotide sequence ID" value="NZ_BAABIK010000024.1"/>
</dbReference>
<protein>
    <recommendedName>
        <fullName evidence="5">DUF2637 domain-containing protein</fullName>
    </recommendedName>
</protein>
<organism evidence="3 4">
    <name type="scientific">Streptomonospora halophila</name>
    <dbReference type="NCBI Taxonomy" id="427369"/>
    <lineage>
        <taxon>Bacteria</taxon>
        <taxon>Bacillati</taxon>
        <taxon>Actinomycetota</taxon>
        <taxon>Actinomycetes</taxon>
        <taxon>Streptosporangiales</taxon>
        <taxon>Nocardiopsidaceae</taxon>
        <taxon>Streptomonospora</taxon>
    </lineage>
</organism>
<feature type="transmembrane region" description="Helical" evidence="2">
    <location>
        <begin position="117"/>
        <end position="134"/>
    </location>
</feature>
<evidence type="ECO:0000313" key="4">
    <source>
        <dbReference type="Proteomes" id="UP001499993"/>
    </source>
</evidence>
<name>A0ABP9GT64_9ACTN</name>
<proteinExistence type="predicted"/>
<evidence type="ECO:0008006" key="5">
    <source>
        <dbReference type="Google" id="ProtNLM"/>
    </source>
</evidence>
<accession>A0ABP9GT64</accession>
<feature type="region of interest" description="Disordered" evidence="1">
    <location>
        <begin position="155"/>
        <end position="231"/>
    </location>
</feature>
<feature type="compositionally biased region" description="Low complexity" evidence="1">
    <location>
        <begin position="162"/>
        <end position="193"/>
    </location>
</feature>
<dbReference type="Proteomes" id="UP001499993">
    <property type="component" value="Unassembled WGS sequence"/>
</dbReference>
<gene>
    <name evidence="3" type="ORF">GCM10023224_39200</name>
</gene>
<keyword evidence="4" id="KW-1185">Reference proteome</keyword>
<evidence type="ECO:0000256" key="2">
    <source>
        <dbReference type="SAM" id="Phobius"/>
    </source>
</evidence>
<evidence type="ECO:0000256" key="1">
    <source>
        <dbReference type="SAM" id="MobiDB-lite"/>
    </source>
</evidence>
<feature type="transmembrane region" description="Helical" evidence="2">
    <location>
        <begin position="76"/>
        <end position="97"/>
    </location>
</feature>